<dbReference type="PANTHER" id="PTHR10458:SF22">
    <property type="entry name" value="PEPTIDE DEFORMYLASE"/>
    <property type="match status" value="1"/>
</dbReference>
<keyword evidence="3" id="KW-0648">Protein biosynthesis</keyword>
<gene>
    <name evidence="3 4" type="primary">def</name>
    <name evidence="4" type="ORF">H0486_11440</name>
</gene>
<comment type="catalytic activity">
    <reaction evidence="3">
        <text>N-terminal N-formyl-L-methionyl-[peptide] + H2O = N-terminal L-methionyl-[peptide] + formate</text>
        <dbReference type="Rhea" id="RHEA:24420"/>
        <dbReference type="Rhea" id="RHEA-COMP:10639"/>
        <dbReference type="Rhea" id="RHEA-COMP:10640"/>
        <dbReference type="ChEBI" id="CHEBI:15377"/>
        <dbReference type="ChEBI" id="CHEBI:15740"/>
        <dbReference type="ChEBI" id="CHEBI:49298"/>
        <dbReference type="ChEBI" id="CHEBI:64731"/>
        <dbReference type="EC" id="3.5.1.88"/>
    </reaction>
</comment>
<evidence type="ECO:0000313" key="4">
    <source>
        <dbReference type="EMBL" id="MBB2183491.1"/>
    </source>
</evidence>
<accession>A0A839K486</accession>
<feature type="binding site" evidence="3">
    <location>
        <position position="135"/>
    </location>
    <ligand>
        <name>Fe cation</name>
        <dbReference type="ChEBI" id="CHEBI:24875"/>
    </ligand>
</feature>
<evidence type="ECO:0000256" key="3">
    <source>
        <dbReference type="HAMAP-Rule" id="MF_00163"/>
    </source>
</evidence>
<reference evidence="4 5" key="1">
    <citation type="submission" date="2020-07" db="EMBL/GenBank/DDBJ databases">
        <title>Characterization and genome sequencing of isolate MD1, a novel member within the family Lachnospiraceae.</title>
        <authorList>
            <person name="Rettenmaier R."/>
            <person name="Di Bello L."/>
            <person name="Zinser C."/>
            <person name="Scheitz K."/>
            <person name="Liebl W."/>
            <person name="Zverlov V."/>
        </authorList>
    </citation>
    <scope>NUCLEOTIDE SEQUENCE [LARGE SCALE GENOMIC DNA]</scope>
    <source>
        <strain evidence="4 5">MD1</strain>
    </source>
</reference>
<dbReference type="InterPro" id="IPR023635">
    <property type="entry name" value="Peptide_deformylase"/>
</dbReference>
<dbReference type="GO" id="GO:0046872">
    <property type="term" value="F:metal ion binding"/>
    <property type="evidence" value="ECO:0007669"/>
    <property type="project" value="UniProtKB-KW"/>
</dbReference>
<dbReference type="PIRSF" id="PIRSF004749">
    <property type="entry name" value="Pep_def"/>
    <property type="match status" value="1"/>
</dbReference>
<comment type="similarity">
    <text evidence="1 3">Belongs to the polypeptide deformylase family.</text>
</comment>
<name>A0A839K486_9FIRM</name>
<comment type="cofactor">
    <cofactor evidence="3">
        <name>Fe(2+)</name>
        <dbReference type="ChEBI" id="CHEBI:29033"/>
    </cofactor>
    <text evidence="3">Binds 1 Fe(2+) ion.</text>
</comment>
<dbReference type="Proteomes" id="UP000574276">
    <property type="component" value="Unassembled WGS sequence"/>
</dbReference>
<evidence type="ECO:0000256" key="2">
    <source>
        <dbReference type="ARBA" id="ARBA00023004"/>
    </source>
</evidence>
<dbReference type="GO" id="GO:0042586">
    <property type="term" value="F:peptide deformylase activity"/>
    <property type="evidence" value="ECO:0007669"/>
    <property type="project" value="UniProtKB-UniRule"/>
</dbReference>
<feature type="binding site" evidence="3">
    <location>
        <position position="131"/>
    </location>
    <ligand>
        <name>Fe cation</name>
        <dbReference type="ChEBI" id="CHEBI:24875"/>
    </ligand>
</feature>
<proteinExistence type="inferred from homology"/>
<dbReference type="EC" id="3.5.1.88" evidence="3"/>
<dbReference type="Pfam" id="PF01327">
    <property type="entry name" value="Pep_deformylase"/>
    <property type="match status" value="1"/>
</dbReference>
<sequence length="153" mass="17434">MAIRNIRYNNDSILRRKCKEVTQIDHKTRQILDDMMDTLHHTVNGAALAANQIGILKRLVVIDYCGYTLKLVNPQIIGYSGAQECIEGCISFPNRFAKTIRPQKVTVQALNEYGDEIIVTGEDEMAKCFCHELEHLDGEIFLDRAIEEIKPEI</sequence>
<evidence type="ECO:0000313" key="5">
    <source>
        <dbReference type="Proteomes" id="UP000574276"/>
    </source>
</evidence>
<keyword evidence="3 4" id="KW-0378">Hydrolase</keyword>
<organism evidence="4 5">
    <name type="scientific">Variimorphobacter saccharofermentans</name>
    <dbReference type="NCBI Taxonomy" id="2755051"/>
    <lineage>
        <taxon>Bacteria</taxon>
        <taxon>Bacillati</taxon>
        <taxon>Bacillota</taxon>
        <taxon>Clostridia</taxon>
        <taxon>Lachnospirales</taxon>
        <taxon>Lachnospiraceae</taxon>
        <taxon>Variimorphobacter</taxon>
    </lineage>
</organism>
<feature type="active site" evidence="3">
    <location>
        <position position="132"/>
    </location>
</feature>
<feature type="binding site" evidence="3">
    <location>
        <position position="89"/>
    </location>
    <ligand>
        <name>Fe cation</name>
        <dbReference type="ChEBI" id="CHEBI:24875"/>
    </ligand>
</feature>
<keyword evidence="5" id="KW-1185">Reference proteome</keyword>
<dbReference type="RefSeq" id="WP_228353146.1">
    <property type="nucleotide sequence ID" value="NZ_JACEGA010000001.1"/>
</dbReference>
<dbReference type="GO" id="GO:0006412">
    <property type="term" value="P:translation"/>
    <property type="evidence" value="ECO:0007669"/>
    <property type="project" value="UniProtKB-UniRule"/>
</dbReference>
<dbReference type="AlphaFoldDB" id="A0A839K486"/>
<dbReference type="PRINTS" id="PR01576">
    <property type="entry name" value="PDEFORMYLASE"/>
</dbReference>
<dbReference type="InterPro" id="IPR036821">
    <property type="entry name" value="Peptide_deformylase_sf"/>
</dbReference>
<dbReference type="EMBL" id="JACEGA010000001">
    <property type="protein sequence ID" value="MBB2183491.1"/>
    <property type="molecule type" value="Genomic_DNA"/>
</dbReference>
<dbReference type="HAMAP" id="MF_00163">
    <property type="entry name" value="Pep_deformylase"/>
    <property type="match status" value="1"/>
</dbReference>
<dbReference type="PANTHER" id="PTHR10458">
    <property type="entry name" value="PEPTIDE DEFORMYLASE"/>
    <property type="match status" value="1"/>
</dbReference>
<comment type="function">
    <text evidence="3">Removes the formyl group from the N-terminal Met of newly synthesized proteins. Requires at least a dipeptide for an efficient rate of reaction. N-terminal L-methionine is a prerequisite for activity but the enzyme has broad specificity at other positions.</text>
</comment>
<dbReference type="Gene3D" id="3.90.45.10">
    <property type="entry name" value="Peptide deformylase"/>
    <property type="match status" value="1"/>
</dbReference>
<evidence type="ECO:0000256" key="1">
    <source>
        <dbReference type="ARBA" id="ARBA00010759"/>
    </source>
</evidence>
<keyword evidence="3" id="KW-0479">Metal-binding</keyword>
<keyword evidence="2 3" id="KW-0408">Iron</keyword>
<dbReference type="CDD" id="cd00487">
    <property type="entry name" value="Pep_deformylase"/>
    <property type="match status" value="1"/>
</dbReference>
<protein>
    <recommendedName>
        <fullName evidence="3">Peptide deformylase</fullName>
        <shortName evidence="3">PDF</shortName>
        <ecNumber evidence="3">3.5.1.88</ecNumber>
    </recommendedName>
    <alternativeName>
        <fullName evidence="3">Polypeptide deformylase</fullName>
    </alternativeName>
</protein>
<dbReference type="SUPFAM" id="SSF56420">
    <property type="entry name" value="Peptide deformylase"/>
    <property type="match status" value="1"/>
</dbReference>
<comment type="caution">
    <text evidence="4">The sequence shown here is derived from an EMBL/GenBank/DDBJ whole genome shotgun (WGS) entry which is preliminary data.</text>
</comment>
<dbReference type="NCBIfam" id="TIGR00079">
    <property type="entry name" value="pept_deformyl"/>
    <property type="match status" value="1"/>
</dbReference>